<dbReference type="PANTHER" id="PTHR47495">
    <property type="entry name" value="ALDEHYDE DEHYDROGENASE"/>
    <property type="match status" value="1"/>
</dbReference>
<dbReference type="Pfam" id="PF02738">
    <property type="entry name" value="MoCoBD_1"/>
    <property type="match status" value="1"/>
</dbReference>
<dbReference type="InterPro" id="IPR037165">
    <property type="entry name" value="AldOxase/xan_DH_Mopterin-bd_sf"/>
</dbReference>
<dbReference type="GO" id="GO:0016491">
    <property type="term" value="F:oxidoreductase activity"/>
    <property type="evidence" value="ECO:0007669"/>
    <property type="project" value="InterPro"/>
</dbReference>
<dbReference type="Pfam" id="PF20256">
    <property type="entry name" value="MoCoBD_2"/>
    <property type="match status" value="2"/>
</dbReference>
<dbReference type="STRING" id="1763535.LPB072_12635"/>
<dbReference type="KEGG" id="hyl:LPB072_12635"/>
<dbReference type="InterPro" id="IPR052516">
    <property type="entry name" value="N-heterocyclic_Hydroxylase"/>
</dbReference>
<dbReference type="InterPro" id="IPR008274">
    <property type="entry name" value="AldOxase/xan_DH_MoCoBD1"/>
</dbReference>
<dbReference type="OrthoDB" id="6073217at2"/>
<accession>A0A167HXG6</accession>
<dbReference type="InterPro" id="IPR036856">
    <property type="entry name" value="Ald_Oxase/Xan_DH_a/b_sf"/>
</dbReference>
<dbReference type="SUPFAM" id="SSF54665">
    <property type="entry name" value="CO dehydrogenase molybdoprotein N-domain-like"/>
    <property type="match status" value="1"/>
</dbReference>
<organism evidence="2 5">
    <name type="scientific">Hydrogenophaga crassostreae</name>
    <dbReference type="NCBI Taxonomy" id="1763535"/>
    <lineage>
        <taxon>Bacteria</taxon>
        <taxon>Pseudomonadati</taxon>
        <taxon>Pseudomonadota</taxon>
        <taxon>Betaproteobacteria</taxon>
        <taxon>Burkholderiales</taxon>
        <taxon>Comamonadaceae</taxon>
        <taxon>Hydrogenophaga</taxon>
    </lineage>
</organism>
<dbReference type="SUPFAM" id="SSF56003">
    <property type="entry name" value="Molybdenum cofactor-binding domain"/>
    <property type="match status" value="2"/>
</dbReference>
<dbReference type="RefSeq" id="WP_066090266.1">
    <property type="nucleotide sequence ID" value="NZ_CP017476.1"/>
</dbReference>
<dbReference type="InterPro" id="IPR046867">
    <property type="entry name" value="AldOxase/xan_DH_MoCoBD2"/>
</dbReference>
<evidence type="ECO:0000313" key="3">
    <source>
        <dbReference type="EMBL" id="OAD41865.1"/>
    </source>
</evidence>
<keyword evidence="4" id="KW-1185">Reference proteome</keyword>
<dbReference type="Proteomes" id="UP000185680">
    <property type="component" value="Chromosome"/>
</dbReference>
<sequence>MKRRSFLATGGALTVLFASGCSLPVIPKRPVATIEDASAWIRYSNGHYDLFLPRAEIGQNISTALKQIACEELDIDWDDLQLRLPTTNHIQRVRATVGSESIKDFALPLAQACATLREELAAGKLVGELVARDIPANELRTFGGAASAGLTKEKRYVGSTPKLEQAEAIVRGLPLYASDIRLSDMAFGRVLRAPASSELRSSPRAWDAAAARRIKGFIGIVEDPLFEQGRSLGLGVLAATPGALDRISEALAVRWDVEGSFDQSTVNIAIDIDRRLAGGALSHEVYGDSLDPVAEWDVDLRIDVPVAAHLAMEPRVAVAQFTGAKALQLWAGTQDAFYARDVLSKRLALSPEDVSVQAMRVGGAFGGKTICTVELEAAVLARAAKQPVKVQWTRAQEMHCGFHRPASSHRIRVSLRDGAIDQWWHAFASGHIIFTNAGFPPWLQNLADFVGDMGVARGADLPYQARLRRVEFDQVRLPILTGPWRGLGAGPNHLAKESAIDECAVLLKQDPLQFRLRHLKDPRLIRVLQQTAEAAAWSEAPAAAKAHNVRSGRGIACGAYKESGYAAVVAEVQVDATGRVHVTSLICSHDCGLVINPDQVKAQCEGNLIWGMGMVLTDELPIDVRMVGASNFDRALMPRMTAIPRLQTHLVEDDSPPGGAGETVIVAAAGAIANAIRHATGVRVGRFPVVAENLKMHSA</sequence>
<protein>
    <submittedName>
        <fullName evidence="2">Isoquinoline 1-oxidoreductase</fullName>
    </submittedName>
</protein>
<dbReference type="Proteomes" id="UP000185657">
    <property type="component" value="Unassembled WGS sequence"/>
</dbReference>
<evidence type="ECO:0000259" key="1">
    <source>
        <dbReference type="SMART" id="SM01008"/>
    </source>
</evidence>
<name>A0A167HXG6_9BURK</name>
<proteinExistence type="predicted"/>
<feature type="domain" description="Aldehyde oxidase/xanthine dehydrogenase a/b hammerhead" evidence="1">
    <location>
        <begin position="171"/>
        <end position="259"/>
    </location>
</feature>
<dbReference type="SMART" id="SM01008">
    <property type="entry name" value="Ald_Xan_dh_C"/>
    <property type="match status" value="1"/>
</dbReference>
<dbReference type="PANTHER" id="PTHR47495:SF1">
    <property type="entry name" value="BLL3820 PROTEIN"/>
    <property type="match status" value="1"/>
</dbReference>
<dbReference type="Gene3D" id="3.90.1170.50">
    <property type="entry name" value="Aldehyde oxidase/xanthine dehydrogenase, a/b hammerhead"/>
    <property type="match status" value="1"/>
</dbReference>
<dbReference type="AlphaFoldDB" id="A0A167HXG6"/>
<dbReference type="PROSITE" id="PS51257">
    <property type="entry name" value="PROKAR_LIPOPROTEIN"/>
    <property type="match status" value="1"/>
</dbReference>
<reference evidence="2 5" key="2">
    <citation type="submission" date="2016-10" db="EMBL/GenBank/DDBJ databases">
        <title>Hydorgenophaga sp. LPB0072 isolated from gastropod.</title>
        <authorList>
            <person name="Kim E."/>
            <person name="Yi H."/>
        </authorList>
    </citation>
    <scope>NUCLEOTIDE SEQUENCE [LARGE SCALE GENOMIC DNA]</scope>
    <source>
        <strain evidence="2 5">LPB0072</strain>
    </source>
</reference>
<dbReference type="EMBL" id="CP017476">
    <property type="protein sequence ID" value="AOW13571.1"/>
    <property type="molecule type" value="Genomic_DNA"/>
</dbReference>
<dbReference type="InterPro" id="IPR000674">
    <property type="entry name" value="Ald_Oxase/Xan_DH_a/b"/>
</dbReference>
<reference evidence="3 4" key="1">
    <citation type="submission" date="2016-02" db="EMBL/GenBank/DDBJ databases">
        <title>Draft genome sequence of Hydrogenophaga sp. LPB0072.</title>
        <authorList>
            <person name="Shin S.-K."/>
            <person name="Yi H."/>
        </authorList>
    </citation>
    <scope>NUCLEOTIDE SEQUENCE [LARGE SCALE GENOMIC DNA]</scope>
    <source>
        <strain evidence="3 4">LPB0072</strain>
    </source>
</reference>
<evidence type="ECO:0000313" key="5">
    <source>
        <dbReference type="Proteomes" id="UP000185680"/>
    </source>
</evidence>
<gene>
    <name evidence="2" type="ORF">LPB072_12635</name>
    <name evidence="3" type="ORF">LPB72_11255</name>
</gene>
<dbReference type="Gene3D" id="3.30.365.10">
    <property type="entry name" value="Aldehyde oxidase/xanthine dehydrogenase, molybdopterin binding domain"/>
    <property type="match status" value="4"/>
</dbReference>
<evidence type="ECO:0000313" key="4">
    <source>
        <dbReference type="Proteomes" id="UP000185657"/>
    </source>
</evidence>
<dbReference type="EMBL" id="LVWD01000013">
    <property type="protein sequence ID" value="OAD41865.1"/>
    <property type="molecule type" value="Genomic_DNA"/>
</dbReference>
<evidence type="ECO:0000313" key="2">
    <source>
        <dbReference type="EMBL" id="AOW13571.1"/>
    </source>
</evidence>